<dbReference type="InterPro" id="IPR005532">
    <property type="entry name" value="SUMF_dom"/>
</dbReference>
<evidence type="ECO:0000256" key="2">
    <source>
        <dbReference type="ARBA" id="ARBA00023004"/>
    </source>
</evidence>
<evidence type="ECO:0000259" key="6">
    <source>
        <dbReference type="Pfam" id="PF12867"/>
    </source>
</evidence>
<evidence type="ECO:0000313" key="8">
    <source>
        <dbReference type="Proteomes" id="UP000559256"/>
    </source>
</evidence>
<dbReference type="Proteomes" id="UP000559256">
    <property type="component" value="Unassembled WGS sequence"/>
</dbReference>
<dbReference type="PANTHER" id="PTHR43397:SF1">
    <property type="entry name" value="ERGOTHIONEINE BIOSYNTHESIS PROTEIN 1"/>
    <property type="match status" value="1"/>
</dbReference>
<dbReference type="InterPro" id="IPR016187">
    <property type="entry name" value="CTDL_fold"/>
</dbReference>
<gene>
    <name evidence="7" type="ORF">D9758_008460</name>
</gene>
<evidence type="ECO:0000256" key="4">
    <source>
        <dbReference type="SAM" id="MobiDB-lite"/>
    </source>
</evidence>
<evidence type="ECO:0000256" key="1">
    <source>
        <dbReference type="ARBA" id="ARBA00023002"/>
    </source>
</evidence>
<name>A0A8H5FQF6_9AGAR</name>
<proteinExistence type="predicted"/>
<dbReference type="Gene3D" id="3.90.1580.10">
    <property type="entry name" value="paralog of FGE (formylglycine-generating enzyme)"/>
    <property type="match status" value="1"/>
</dbReference>
<comment type="pathway">
    <text evidence="3">Amino-acid biosynthesis; ergothioneine biosynthesis.</text>
</comment>
<dbReference type="EMBL" id="JAACJM010000113">
    <property type="protein sequence ID" value="KAF5345344.1"/>
    <property type="molecule type" value="Genomic_DNA"/>
</dbReference>
<feature type="compositionally biased region" description="Low complexity" evidence="4">
    <location>
        <begin position="24"/>
        <end position="44"/>
    </location>
</feature>
<keyword evidence="2" id="KW-0408">Iron</keyword>
<dbReference type="SUPFAM" id="SSF56436">
    <property type="entry name" value="C-type lectin-like"/>
    <property type="match status" value="1"/>
</dbReference>
<evidence type="ECO:0000259" key="5">
    <source>
        <dbReference type="Pfam" id="PF03781"/>
    </source>
</evidence>
<dbReference type="AlphaFoldDB" id="A0A8H5FQF6"/>
<comment type="caution">
    <text evidence="7">The sequence shown here is derived from an EMBL/GenBank/DDBJ whole genome shotgun (WGS) entry which is preliminary data.</text>
</comment>
<accession>A0A8H5FQF6</accession>
<feature type="region of interest" description="Disordered" evidence="4">
    <location>
        <begin position="24"/>
        <end position="45"/>
    </location>
</feature>
<evidence type="ECO:0000313" key="7">
    <source>
        <dbReference type="EMBL" id="KAF5345344.1"/>
    </source>
</evidence>
<sequence>MSSIALFSNALSLGTTHHDMRISSSPALSASSSSDSGSDSARCSTPESVSSAEAADLSVNSIGACTTYVYSSETALQPSLLKALYEKHSNGRFLGLCMGKSGLSGSDSNWSKVTDNDVEYFISRELKVDFSMPVQVNAHHFSIFSVAGLRSVICSSSDSFDYYILERPTVVFSPLSYTPSFQPGTSSDTSAPKNTIGNIPTLEEWRTLWKAWDMVTLEMIPQEMLHQKPIDLRHKCLFYIGHIPTFLDMLLSKAIGGEATEPKYFWNIFERGIDPHVDDPDHCHNHSEVPEKDEDWPTISAIIFFRNGVRSRLAQLYDDLNTGKRTLTRNIARTLVMTLEHEGFHIETLLYMLLQRGGSGTLPPPGFTIPPWKLLAQQWNQTPVPCTPWVELGPAELVMGHDDSEGDDRREDLKYLAVDREYGWDNESPARTVHVGAFRAEWRPVSNAEFEVFWRISQDKGTGAVPLPKSWVEEDGELKVRTMYGPVPMEIAQHWPVLTSFDDLTAYARSKGGRLPTEPELRLFLDKYNVTYEEGANTGFRNWHCTPATAGIEENGGRGSNGGVWEWTTTLFDGHDGLVPTNLFTGYSTDFFDTKHHVALGASYATIPRLERRTVRNFYQHNYPYPWVAARVVYDI</sequence>
<dbReference type="InterPro" id="IPR024775">
    <property type="entry name" value="DinB-like"/>
</dbReference>
<dbReference type="OrthoDB" id="659at2759"/>
<keyword evidence="8" id="KW-1185">Reference proteome</keyword>
<organism evidence="7 8">
    <name type="scientific">Tetrapyrgos nigripes</name>
    <dbReference type="NCBI Taxonomy" id="182062"/>
    <lineage>
        <taxon>Eukaryota</taxon>
        <taxon>Fungi</taxon>
        <taxon>Dikarya</taxon>
        <taxon>Basidiomycota</taxon>
        <taxon>Agaricomycotina</taxon>
        <taxon>Agaricomycetes</taxon>
        <taxon>Agaricomycetidae</taxon>
        <taxon>Agaricales</taxon>
        <taxon>Marasmiineae</taxon>
        <taxon>Marasmiaceae</taxon>
        <taxon>Tetrapyrgos</taxon>
    </lineage>
</organism>
<feature type="domain" description="DinB-like" evidence="6">
    <location>
        <begin position="217"/>
        <end position="348"/>
    </location>
</feature>
<dbReference type="Pfam" id="PF03781">
    <property type="entry name" value="FGE-sulfatase"/>
    <property type="match status" value="1"/>
</dbReference>
<evidence type="ECO:0000256" key="3">
    <source>
        <dbReference type="ARBA" id="ARBA00037882"/>
    </source>
</evidence>
<protein>
    <recommendedName>
        <fullName evidence="9">DUF323 domain-containing protein</fullName>
    </recommendedName>
</protein>
<dbReference type="InterPro" id="IPR051128">
    <property type="entry name" value="EgtD_Methyltrsf_superfamily"/>
</dbReference>
<reference evidence="7 8" key="1">
    <citation type="journal article" date="2020" name="ISME J.">
        <title>Uncovering the hidden diversity of litter-decomposition mechanisms in mushroom-forming fungi.</title>
        <authorList>
            <person name="Floudas D."/>
            <person name="Bentzer J."/>
            <person name="Ahren D."/>
            <person name="Johansson T."/>
            <person name="Persson P."/>
            <person name="Tunlid A."/>
        </authorList>
    </citation>
    <scope>NUCLEOTIDE SEQUENCE [LARGE SCALE GENOMIC DNA]</scope>
    <source>
        <strain evidence="7 8">CBS 291.85</strain>
    </source>
</reference>
<keyword evidence="1" id="KW-0560">Oxidoreductase</keyword>
<evidence type="ECO:0008006" key="9">
    <source>
        <dbReference type="Google" id="ProtNLM"/>
    </source>
</evidence>
<dbReference type="PANTHER" id="PTHR43397">
    <property type="entry name" value="ERGOTHIONEINE BIOSYNTHESIS PROTEIN 1"/>
    <property type="match status" value="1"/>
</dbReference>
<feature type="domain" description="Sulfatase-modifying factor enzyme-like" evidence="5">
    <location>
        <begin position="421"/>
        <end position="633"/>
    </location>
</feature>
<dbReference type="Pfam" id="PF12867">
    <property type="entry name" value="DinB_2"/>
    <property type="match status" value="1"/>
</dbReference>
<dbReference type="InterPro" id="IPR042095">
    <property type="entry name" value="SUMF_sf"/>
</dbReference>